<sequence length="75" mass="8720">MKGILKEIIDQCQKDFSDIKSPLTTHKDLFWRCTFKNIMLAAKGPSFSPVERQMLFYETAKKLRFSIISSELDFG</sequence>
<gene>
    <name evidence="1" type="ORF">SKAU_G00125690</name>
</gene>
<dbReference type="EMBL" id="JAINUF010000004">
    <property type="protein sequence ID" value="KAJ8363738.1"/>
    <property type="molecule type" value="Genomic_DNA"/>
</dbReference>
<protein>
    <submittedName>
        <fullName evidence="1">Uncharacterized protein</fullName>
    </submittedName>
</protein>
<comment type="caution">
    <text evidence="1">The sequence shown here is derived from an EMBL/GenBank/DDBJ whole genome shotgun (WGS) entry which is preliminary data.</text>
</comment>
<name>A0A9Q1J2V7_SYNKA</name>
<evidence type="ECO:0000313" key="2">
    <source>
        <dbReference type="Proteomes" id="UP001152622"/>
    </source>
</evidence>
<reference evidence="1" key="1">
    <citation type="journal article" date="2023" name="Science">
        <title>Genome structures resolve the early diversification of teleost fishes.</title>
        <authorList>
            <person name="Parey E."/>
            <person name="Louis A."/>
            <person name="Montfort J."/>
            <person name="Bouchez O."/>
            <person name="Roques C."/>
            <person name="Iampietro C."/>
            <person name="Lluch J."/>
            <person name="Castinel A."/>
            <person name="Donnadieu C."/>
            <person name="Desvignes T."/>
            <person name="Floi Bucao C."/>
            <person name="Jouanno E."/>
            <person name="Wen M."/>
            <person name="Mejri S."/>
            <person name="Dirks R."/>
            <person name="Jansen H."/>
            <person name="Henkel C."/>
            <person name="Chen W.J."/>
            <person name="Zahm M."/>
            <person name="Cabau C."/>
            <person name="Klopp C."/>
            <person name="Thompson A.W."/>
            <person name="Robinson-Rechavi M."/>
            <person name="Braasch I."/>
            <person name="Lecointre G."/>
            <person name="Bobe J."/>
            <person name="Postlethwait J.H."/>
            <person name="Berthelot C."/>
            <person name="Roest Crollius H."/>
            <person name="Guiguen Y."/>
        </authorList>
    </citation>
    <scope>NUCLEOTIDE SEQUENCE</scope>
    <source>
        <strain evidence="1">WJC10195</strain>
    </source>
</reference>
<evidence type="ECO:0000313" key="1">
    <source>
        <dbReference type="EMBL" id="KAJ8363738.1"/>
    </source>
</evidence>
<dbReference type="Proteomes" id="UP001152622">
    <property type="component" value="Chromosome 4"/>
</dbReference>
<dbReference type="AlphaFoldDB" id="A0A9Q1J2V7"/>
<keyword evidence="2" id="KW-1185">Reference proteome</keyword>
<proteinExistence type="predicted"/>
<accession>A0A9Q1J2V7</accession>
<organism evidence="1 2">
    <name type="scientific">Synaphobranchus kaupii</name>
    <name type="common">Kaup's arrowtooth eel</name>
    <dbReference type="NCBI Taxonomy" id="118154"/>
    <lineage>
        <taxon>Eukaryota</taxon>
        <taxon>Metazoa</taxon>
        <taxon>Chordata</taxon>
        <taxon>Craniata</taxon>
        <taxon>Vertebrata</taxon>
        <taxon>Euteleostomi</taxon>
        <taxon>Actinopterygii</taxon>
        <taxon>Neopterygii</taxon>
        <taxon>Teleostei</taxon>
        <taxon>Anguilliformes</taxon>
        <taxon>Synaphobranchidae</taxon>
        <taxon>Synaphobranchus</taxon>
    </lineage>
</organism>